<accession>A0ABY9XPK3</accession>
<protein>
    <submittedName>
        <fullName evidence="1">Cell surface protein</fullName>
    </submittedName>
</protein>
<dbReference type="InterPro" id="IPR051200">
    <property type="entry name" value="Host-pathogen_enzymatic-act"/>
</dbReference>
<dbReference type="InterPro" id="IPR015943">
    <property type="entry name" value="WD40/YVTN_repeat-like_dom_sf"/>
</dbReference>
<evidence type="ECO:0000313" key="1">
    <source>
        <dbReference type="EMBL" id="WNH07858.1"/>
    </source>
</evidence>
<proteinExistence type="predicted"/>
<dbReference type="SUPFAM" id="SSF63825">
    <property type="entry name" value="YWTD domain"/>
    <property type="match status" value="1"/>
</dbReference>
<dbReference type="PANTHER" id="PTHR47197">
    <property type="entry name" value="PROTEIN NIRF"/>
    <property type="match status" value="1"/>
</dbReference>
<dbReference type="Gene3D" id="2.130.10.10">
    <property type="entry name" value="YVTN repeat-like/Quinoprotein amine dehydrogenase"/>
    <property type="match status" value="1"/>
</dbReference>
<name>A0ABY9XPK3_9FLAO</name>
<dbReference type="PANTHER" id="PTHR47197:SF3">
    <property type="entry name" value="DIHYDRO-HEME D1 DEHYDROGENASE"/>
    <property type="match status" value="1"/>
</dbReference>
<evidence type="ECO:0000313" key="2">
    <source>
        <dbReference type="Proteomes" id="UP001302806"/>
    </source>
</evidence>
<organism evidence="1 2">
    <name type="scientific">Thalassobellus suaedae</name>
    <dbReference type="NCBI Taxonomy" id="3074124"/>
    <lineage>
        <taxon>Bacteria</taxon>
        <taxon>Pseudomonadati</taxon>
        <taxon>Bacteroidota</taxon>
        <taxon>Flavobacteriia</taxon>
        <taxon>Flavobacteriales</taxon>
        <taxon>Flavobacteriaceae</taxon>
        <taxon>Thalassobellus</taxon>
    </lineage>
</organism>
<sequence length="356" mass="38719">MKINKLISKLFIVSVLFFTSCNEDDTPQEPKGDYENGILISGEGSGAGTGSVSFVSNDFTSSENLIYKKVNNNNEFGTYLQSVAFDNERAFVIVDAGTITVVDRYTFVQEATITTGLVTPRYMVIVGDKGYVTNWGSTVDETDDFIAVVDLNTYEVEGTIAVGNGPERIIEKDDVLYVSHKGAYTNNDVVSVIDISTKNVQEVTVQDNPDELFFNSSGGLVVLSEGRTVYDSNWSVISKTSGSISTINTSTLEVDSVLSFADGEQPSLMVLDEGTIYYELNGGLYEMDENATTLAATSSFTPDGYFYGLEVRDGSIYTLDGNFSDASTLYVYDTATKEKTQTISVGIGAAKIYFNN</sequence>
<dbReference type="RefSeq" id="WP_415864704.1">
    <property type="nucleotide sequence ID" value="NZ_CP134537.1"/>
</dbReference>
<dbReference type="EMBL" id="CP134537">
    <property type="protein sequence ID" value="WNH07858.1"/>
    <property type="molecule type" value="Genomic_DNA"/>
</dbReference>
<gene>
    <name evidence="1" type="ORF">RHP51_11700</name>
</gene>
<reference evidence="1 2" key="1">
    <citation type="submission" date="2023-09" db="EMBL/GenBank/DDBJ databases">
        <title>Thalassobella suaedae gen. nov., sp. nov., a marine bacterium of the family Flavobacteriaceae isolated from a halophyte Suaeda japonica.</title>
        <authorList>
            <person name="Lee S.Y."/>
            <person name="Hwang C.Y."/>
        </authorList>
    </citation>
    <scope>NUCLEOTIDE SEQUENCE [LARGE SCALE GENOMIC DNA]</scope>
    <source>
        <strain evidence="1 2">HL-DH14</strain>
    </source>
</reference>
<dbReference type="PROSITE" id="PS51257">
    <property type="entry name" value="PROKAR_LIPOPROTEIN"/>
    <property type="match status" value="1"/>
</dbReference>
<dbReference type="Proteomes" id="UP001302806">
    <property type="component" value="Chromosome"/>
</dbReference>